<accession>A0A0D2D5K6</accession>
<dbReference type="HOGENOM" id="CLU_009600_9_2_1"/>
<feature type="binding site" evidence="6">
    <location>
        <begin position="230"/>
        <end position="233"/>
    </location>
    <ligand>
        <name>substrate</name>
    </ligand>
</feature>
<dbReference type="RefSeq" id="XP_013318206.1">
    <property type="nucleotide sequence ID" value="XM_013462752.1"/>
</dbReference>
<evidence type="ECO:0000256" key="5">
    <source>
        <dbReference type="PIRSR" id="PIRSR001221-1"/>
    </source>
</evidence>
<evidence type="ECO:0000256" key="1">
    <source>
        <dbReference type="ARBA" id="ARBA00001311"/>
    </source>
</evidence>
<evidence type="ECO:0000259" key="7">
    <source>
        <dbReference type="Pfam" id="PF01425"/>
    </source>
</evidence>
<dbReference type="InterPro" id="IPR020556">
    <property type="entry name" value="Amidase_CS"/>
</dbReference>
<feature type="active site" description="Charge relay system" evidence="5">
    <location>
        <position position="134"/>
    </location>
</feature>
<evidence type="ECO:0000256" key="2">
    <source>
        <dbReference type="ARBA" id="ARBA00009199"/>
    </source>
</evidence>
<dbReference type="PANTHER" id="PTHR46072:SF4">
    <property type="entry name" value="AMIDASE C550.07-RELATED"/>
    <property type="match status" value="1"/>
</dbReference>
<evidence type="ECO:0000256" key="3">
    <source>
        <dbReference type="ARBA" id="ARBA00012922"/>
    </source>
</evidence>
<keyword evidence="9" id="KW-1185">Reference proteome</keyword>
<dbReference type="Proteomes" id="UP000054342">
    <property type="component" value="Unassembled WGS sequence"/>
</dbReference>
<sequence length="537" mass="60041">MVVTDYKEAIRRANELRETSLKKVPNYIRDEDLPKNLGHYVLDVPEKVLTSREFEITQKYDATALVAALQSGKLTSTEVVKAFLRRATLASRLVNCVTEFLADDALERAAYLDAYFKEHGKPIGPLHGLPISVKDHIGMKGKVNSIGFCSMIDNVAEKDADILVLLRNLGAVFHVRTTQPQALFSIDTSSPLWGNTVTPYNRNLSAGGSSGGEGALIGMRGSVLGLGTDIGGSVRVPAAHNGIYGFRCSARRTPYDGICLSAGGSEQILCIVGPMAVSLRDCQLLLKTLEDAQPWSLDPYCLRMPWREVPKRRDFTIGVMWNDGIVEPHPPVKRVLKEAVAKLEAAGVKLKEWTPYEHKKCWEIIAALYWIDNGKVDFKAMEASGEPWYPLTKWILPENEYAKDRTIAENCAIVVERDQYKKEYLRRLNEAGVDFILCPATIGAAMPIQKARSWAYTAQWNLLDYPAIVFPAGQMDMEKDKKDETYVPKSEEDKYFYDLYEPEVFKDAPVGLSLVGRTYYDEELASALEVVQEILAE</sequence>
<protein>
    <recommendedName>
        <fullName evidence="3">amidase</fullName>
        <ecNumber evidence="3">3.5.1.4</ecNumber>
    </recommendedName>
</protein>
<dbReference type="STRING" id="348802.A0A0D2D5K6"/>
<dbReference type="OrthoDB" id="6428749at2759"/>
<evidence type="ECO:0000256" key="4">
    <source>
        <dbReference type="ARBA" id="ARBA00022801"/>
    </source>
</evidence>
<evidence type="ECO:0000313" key="9">
    <source>
        <dbReference type="Proteomes" id="UP000054342"/>
    </source>
</evidence>
<feature type="active site" description="Acyl-ester intermediate" evidence="5">
    <location>
        <position position="233"/>
    </location>
</feature>
<dbReference type="AlphaFoldDB" id="A0A0D2D5K6"/>
<name>A0A0D2D5K6_9EURO</name>
<feature type="domain" description="Amidase" evidence="7">
    <location>
        <begin position="78"/>
        <end position="524"/>
    </location>
</feature>
<dbReference type="GeneID" id="25324099"/>
<proteinExistence type="inferred from homology"/>
<comment type="similarity">
    <text evidence="2">Belongs to the amidase family.</text>
</comment>
<dbReference type="EC" id="3.5.1.4" evidence="3"/>
<reference evidence="8 9" key="1">
    <citation type="submission" date="2015-01" db="EMBL/GenBank/DDBJ databases">
        <title>The Genome Sequence of Exophiala xenobiotica CBS118157.</title>
        <authorList>
            <consortium name="The Broad Institute Genomics Platform"/>
            <person name="Cuomo C."/>
            <person name="de Hoog S."/>
            <person name="Gorbushina A."/>
            <person name="Stielow B."/>
            <person name="Teixiera M."/>
            <person name="Abouelleil A."/>
            <person name="Chapman S.B."/>
            <person name="Priest M."/>
            <person name="Young S.K."/>
            <person name="Wortman J."/>
            <person name="Nusbaum C."/>
            <person name="Birren B."/>
        </authorList>
    </citation>
    <scope>NUCLEOTIDE SEQUENCE [LARGE SCALE GENOMIC DNA]</scope>
    <source>
        <strain evidence="8 9">CBS 118157</strain>
    </source>
</reference>
<dbReference type="InterPro" id="IPR036928">
    <property type="entry name" value="AS_sf"/>
</dbReference>
<dbReference type="Pfam" id="PF01425">
    <property type="entry name" value="Amidase"/>
    <property type="match status" value="1"/>
</dbReference>
<dbReference type="PROSITE" id="PS00571">
    <property type="entry name" value="AMIDASES"/>
    <property type="match status" value="1"/>
</dbReference>
<dbReference type="SUPFAM" id="SSF75304">
    <property type="entry name" value="Amidase signature (AS) enzymes"/>
    <property type="match status" value="1"/>
</dbReference>
<evidence type="ECO:0000256" key="6">
    <source>
        <dbReference type="PIRSR" id="PIRSR001221-2"/>
    </source>
</evidence>
<dbReference type="PANTHER" id="PTHR46072">
    <property type="entry name" value="AMIDASE-RELATED-RELATED"/>
    <property type="match status" value="1"/>
</dbReference>
<feature type="active site" description="Charge relay system" evidence="5">
    <location>
        <position position="209"/>
    </location>
</feature>
<evidence type="ECO:0000313" key="8">
    <source>
        <dbReference type="EMBL" id="KIW57622.1"/>
    </source>
</evidence>
<dbReference type="InterPro" id="IPR023631">
    <property type="entry name" value="Amidase_dom"/>
</dbReference>
<feature type="binding site" evidence="6">
    <location>
        <position position="209"/>
    </location>
    <ligand>
        <name>substrate</name>
    </ligand>
</feature>
<keyword evidence="4" id="KW-0378">Hydrolase</keyword>
<dbReference type="PIRSF" id="PIRSF001221">
    <property type="entry name" value="Amidase_fungi"/>
    <property type="match status" value="1"/>
</dbReference>
<dbReference type="EMBL" id="KN847318">
    <property type="protein sequence ID" value="KIW57622.1"/>
    <property type="molecule type" value="Genomic_DNA"/>
</dbReference>
<dbReference type="GO" id="GO:0004040">
    <property type="term" value="F:amidase activity"/>
    <property type="evidence" value="ECO:0007669"/>
    <property type="project" value="UniProtKB-EC"/>
</dbReference>
<gene>
    <name evidence="8" type="ORF">PV05_02191</name>
</gene>
<feature type="binding site" evidence="6">
    <location>
        <position position="183"/>
    </location>
    <ligand>
        <name>substrate</name>
    </ligand>
</feature>
<organism evidence="8 9">
    <name type="scientific">Exophiala xenobiotica</name>
    <dbReference type="NCBI Taxonomy" id="348802"/>
    <lineage>
        <taxon>Eukaryota</taxon>
        <taxon>Fungi</taxon>
        <taxon>Dikarya</taxon>
        <taxon>Ascomycota</taxon>
        <taxon>Pezizomycotina</taxon>
        <taxon>Eurotiomycetes</taxon>
        <taxon>Chaetothyriomycetidae</taxon>
        <taxon>Chaetothyriales</taxon>
        <taxon>Herpotrichiellaceae</taxon>
        <taxon>Exophiala</taxon>
    </lineage>
</organism>
<comment type="catalytic activity">
    <reaction evidence="1">
        <text>a monocarboxylic acid amide + H2O = a monocarboxylate + NH4(+)</text>
        <dbReference type="Rhea" id="RHEA:12020"/>
        <dbReference type="ChEBI" id="CHEBI:15377"/>
        <dbReference type="ChEBI" id="CHEBI:28938"/>
        <dbReference type="ChEBI" id="CHEBI:35757"/>
        <dbReference type="ChEBI" id="CHEBI:83628"/>
        <dbReference type="EC" id="3.5.1.4"/>
    </reaction>
</comment>
<dbReference type="Gene3D" id="3.90.1300.10">
    <property type="entry name" value="Amidase signature (AS) domain"/>
    <property type="match status" value="1"/>
</dbReference>